<dbReference type="SUPFAM" id="SSF48403">
    <property type="entry name" value="Ankyrin repeat"/>
    <property type="match status" value="1"/>
</dbReference>
<dbReference type="Pfam" id="PF12796">
    <property type="entry name" value="Ank_2"/>
    <property type="match status" value="1"/>
</dbReference>
<dbReference type="OrthoDB" id="9995210at2759"/>
<evidence type="ECO:0000313" key="7">
    <source>
        <dbReference type="EMBL" id="EAX87279.1"/>
    </source>
</evidence>
<organism evidence="7 8">
    <name type="scientific">Trichomonas vaginalis (strain ATCC PRA-98 / G3)</name>
    <dbReference type="NCBI Taxonomy" id="412133"/>
    <lineage>
        <taxon>Eukaryota</taxon>
        <taxon>Metamonada</taxon>
        <taxon>Parabasalia</taxon>
        <taxon>Trichomonadida</taxon>
        <taxon>Trichomonadidae</taxon>
        <taxon>Trichomonas</taxon>
    </lineage>
</organism>
<evidence type="ECO:0000256" key="5">
    <source>
        <dbReference type="PROSITE-ProRule" id="PRU00023"/>
    </source>
</evidence>
<dbReference type="InterPro" id="IPR036770">
    <property type="entry name" value="Ankyrin_rpt-contain_sf"/>
</dbReference>
<dbReference type="RefSeq" id="XP_001300209.1">
    <property type="nucleotide sequence ID" value="XM_001300208.1"/>
</dbReference>
<dbReference type="VEuPathDB" id="TrichDB:TVAGG3_1090960"/>
<keyword evidence="2 5" id="KW-0040">ANK repeat</keyword>
<dbReference type="VEuPathDB" id="TrichDB:TVAG_347100"/>
<proteinExistence type="predicted"/>
<protein>
    <recommendedName>
        <fullName evidence="4">Ankyrin repeat domain-containing protein 54</fullName>
    </recommendedName>
</protein>
<dbReference type="InParanoid" id="A2G6E2"/>
<accession>A2G6E2</accession>
<dbReference type="PROSITE" id="PS50297">
    <property type="entry name" value="ANK_REP_REGION"/>
    <property type="match status" value="2"/>
</dbReference>
<dbReference type="InterPro" id="IPR002110">
    <property type="entry name" value="Ankyrin_rpt"/>
</dbReference>
<dbReference type="PROSITE" id="PS50088">
    <property type="entry name" value="ANK_REPEAT"/>
    <property type="match status" value="2"/>
</dbReference>
<feature type="repeat" description="ANK" evidence="5">
    <location>
        <begin position="222"/>
        <end position="254"/>
    </location>
</feature>
<keyword evidence="8" id="KW-1185">Reference proteome</keyword>
<feature type="repeat" description="ANK" evidence="5">
    <location>
        <begin position="255"/>
        <end position="275"/>
    </location>
</feature>
<evidence type="ECO:0000256" key="6">
    <source>
        <dbReference type="SAM" id="Coils"/>
    </source>
</evidence>
<reference evidence="7" key="2">
    <citation type="journal article" date="2007" name="Science">
        <title>Draft genome sequence of the sexually transmitted pathogen Trichomonas vaginalis.</title>
        <authorList>
            <person name="Carlton J.M."/>
            <person name="Hirt R.P."/>
            <person name="Silva J.C."/>
            <person name="Delcher A.L."/>
            <person name="Schatz M."/>
            <person name="Zhao Q."/>
            <person name="Wortman J.R."/>
            <person name="Bidwell S.L."/>
            <person name="Alsmark U.C.M."/>
            <person name="Besteiro S."/>
            <person name="Sicheritz-Ponten T."/>
            <person name="Noel C.J."/>
            <person name="Dacks J.B."/>
            <person name="Foster P.G."/>
            <person name="Simillion C."/>
            <person name="Van de Peer Y."/>
            <person name="Miranda-Saavedra D."/>
            <person name="Barton G.J."/>
            <person name="Westrop G.D."/>
            <person name="Mueller S."/>
            <person name="Dessi D."/>
            <person name="Fiori P.L."/>
            <person name="Ren Q."/>
            <person name="Paulsen I."/>
            <person name="Zhang H."/>
            <person name="Bastida-Corcuera F.D."/>
            <person name="Simoes-Barbosa A."/>
            <person name="Brown M.T."/>
            <person name="Hayes R.D."/>
            <person name="Mukherjee M."/>
            <person name="Okumura C.Y."/>
            <person name="Schneider R."/>
            <person name="Smith A.J."/>
            <person name="Vanacova S."/>
            <person name="Villalvazo M."/>
            <person name="Haas B.J."/>
            <person name="Pertea M."/>
            <person name="Feldblyum T.V."/>
            <person name="Utterback T.R."/>
            <person name="Shu C.L."/>
            <person name="Osoegawa K."/>
            <person name="de Jong P.J."/>
            <person name="Hrdy I."/>
            <person name="Horvathova L."/>
            <person name="Zubacova Z."/>
            <person name="Dolezal P."/>
            <person name="Malik S.B."/>
            <person name="Logsdon J.M. Jr."/>
            <person name="Henze K."/>
            <person name="Gupta A."/>
            <person name="Wang C.C."/>
            <person name="Dunne R.L."/>
            <person name="Upcroft J.A."/>
            <person name="Upcroft P."/>
            <person name="White O."/>
            <person name="Salzberg S.L."/>
            <person name="Tang P."/>
            <person name="Chiu C.-H."/>
            <person name="Lee Y.-S."/>
            <person name="Embley T.M."/>
            <person name="Coombs G.H."/>
            <person name="Mottram J.C."/>
            <person name="Tachezy J."/>
            <person name="Fraser-Liggett C.M."/>
            <person name="Johnson P.J."/>
        </authorList>
    </citation>
    <scope>NUCLEOTIDE SEQUENCE [LARGE SCALE GENOMIC DNA]</scope>
    <source>
        <strain evidence="7">G3</strain>
    </source>
</reference>
<comment type="function">
    <text evidence="3">Plays an important role in regulating intracellular signaling events associated with erythroid terminal differentiation.</text>
</comment>
<sequence>MSYLDDEYVEIRDAIDSLNNSSTTDGQVSIVSILKTVMDKSKERANKIKESEDVIAKLNQKIITINDELIELKKENSKLNQDVLNQNDELARLRRDNISLKDEIDKLKEENSSKLEKINSLTSENANNKDFIQKIGEFLPKIKKINNMDLDQSKFQGVYNLIKEASDQRDLATIFYFHNITHTIALPKILYNVFLTSAFRGDIQLTKDFIECGANKFDTCNHGKSIIHLFAKNGNVDALKYFMQYGYDINLKDITGNTPLHLAVMNCNIDICEYLCNQPSIDVNIRNNSNETPLDIANRNGYETIKGFLIKARASNET</sequence>
<evidence type="ECO:0000256" key="1">
    <source>
        <dbReference type="ARBA" id="ARBA00022737"/>
    </source>
</evidence>
<evidence type="ECO:0000256" key="4">
    <source>
        <dbReference type="ARBA" id="ARBA00039237"/>
    </source>
</evidence>
<keyword evidence="6" id="KW-0175">Coiled coil</keyword>
<feature type="coiled-coil region" evidence="6">
    <location>
        <begin position="48"/>
        <end position="124"/>
    </location>
</feature>
<dbReference type="PANTHER" id="PTHR24197">
    <property type="entry name" value="ANKYRIN REPEAT DOMAIN-CONTAINING PROTEIN 61"/>
    <property type="match status" value="1"/>
</dbReference>
<evidence type="ECO:0000256" key="2">
    <source>
        <dbReference type="ARBA" id="ARBA00023043"/>
    </source>
</evidence>
<dbReference type="AlphaFoldDB" id="A2G6E2"/>
<gene>
    <name evidence="7" type="ORF">TVAG_347100</name>
</gene>
<keyword evidence="1" id="KW-0677">Repeat</keyword>
<dbReference type="PANTHER" id="PTHR24197:SF44">
    <property type="entry name" value="ANKYRIN REPEAT DOMAIN-CONTAINING PROTEIN 54"/>
    <property type="match status" value="1"/>
</dbReference>
<reference evidence="7" key="1">
    <citation type="submission" date="2006-10" db="EMBL/GenBank/DDBJ databases">
        <authorList>
            <person name="Amadeo P."/>
            <person name="Zhao Q."/>
            <person name="Wortman J."/>
            <person name="Fraser-Liggett C."/>
            <person name="Carlton J."/>
        </authorList>
    </citation>
    <scope>NUCLEOTIDE SEQUENCE</scope>
    <source>
        <strain evidence="7">G3</strain>
    </source>
</reference>
<dbReference type="EMBL" id="DS114479">
    <property type="protein sequence ID" value="EAX87279.1"/>
    <property type="molecule type" value="Genomic_DNA"/>
</dbReference>
<dbReference type="KEGG" id="tva:4744930"/>
<dbReference type="Gene3D" id="1.25.40.20">
    <property type="entry name" value="Ankyrin repeat-containing domain"/>
    <property type="match status" value="1"/>
</dbReference>
<evidence type="ECO:0000313" key="8">
    <source>
        <dbReference type="Proteomes" id="UP000001542"/>
    </source>
</evidence>
<dbReference type="Proteomes" id="UP000001542">
    <property type="component" value="Unassembled WGS sequence"/>
</dbReference>
<evidence type="ECO:0000256" key="3">
    <source>
        <dbReference type="ARBA" id="ARBA00037385"/>
    </source>
</evidence>
<dbReference type="SMART" id="SM00248">
    <property type="entry name" value="ANK"/>
    <property type="match status" value="4"/>
</dbReference>
<dbReference type="SMR" id="A2G6E2"/>
<name>A2G6E2_TRIV3</name>